<accession>A0A9P8Q7P8</accession>
<dbReference type="Proteomes" id="UP000774326">
    <property type="component" value="Unassembled WGS sequence"/>
</dbReference>
<evidence type="ECO:0000313" key="1">
    <source>
        <dbReference type="EMBL" id="KAH3685922.1"/>
    </source>
</evidence>
<gene>
    <name evidence="1" type="ORF">WICPIJ_003112</name>
</gene>
<sequence length="84" mass="9427">MEALDSFLVRFGEVHGGETVPDLKTFLMLELGGLEEEEVLLSSMFENKMDNVCSVSLIWNLTSFLYETDIFNKPILVAIGVNIL</sequence>
<name>A0A9P8Q7P8_WICPI</name>
<keyword evidence="2" id="KW-1185">Reference proteome</keyword>
<dbReference type="EMBL" id="JAEUBG010001731">
    <property type="protein sequence ID" value="KAH3685922.1"/>
    <property type="molecule type" value="Genomic_DNA"/>
</dbReference>
<dbReference type="AlphaFoldDB" id="A0A9P8Q7P8"/>
<comment type="caution">
    <text evidence="1">The sequence shown here is derived from an EMBL/GenBank/DDBJ whole genome shotgun (WGS) entry which is preliminary data.</text>
</comment>
<protein>
    <submittedName>
        <fullName evidence="1">Uncharacterized protein</fullName>
    </submittedName>
</protein>
<reference evidence="1" key="2">
    <citation type="submission" date="2021-01" db="EMBL/GenBank/DDBJ databases">
        <authorList>
            <person name="Schikora-Tamarit M.A."/>
        </authorList>
    </citation>
    <scope>NUCLEOTIDE SEQUENCE</scope>
    <source>
        <strain evidence="1">CBS2887</strain>
    </source>
</reference>
<organism evidence="1 2">
    <name type="scientific">Wickerhamomyces pijperi</name>
    <name type="common">Yeast</name>
    <name type="synonym">Pichia pijperi</name>
    <dbReference type="NCBI Taxonomy" id="599730"/>
    <lineage>
        <taxon>Eukaryota</taxon>
        <taxon>Fungi</taxon>
        <taxon>Dikarya</taxon>
        <taxon>Ascomycota</taxon>
        <taxon>Saccharomycotina</taxon>
        <taxon>Saccharomycetes</taxon>
        <taxon>Phaffomycetales</taxon>
        <taxon>Wickerhamomycetaceae</taxon>
        <taxon>Wickerhamomyces</taxon>
    </lineage>
</organism>
<reference evidence="1" key="1">
    <citation type="journal article" date="2021" name="Open Biol.">
        <title>Shared evolutionary footprints suggest mitochondrial oxidative damage underlies multiple complex I losses in fungi.</title>
        <authorList>
            <person name="Schikora-Tamarit M.A."/>
            <person name="Marcet-Houben M."/>
            <person name="Nosek J."/>
            <person name="Gabaldon T."/>
        </authorList>
    </citation>
    <scope>NUCLEOTIDE SEQUENCE</scope>
    <source>
        <strain evidence="1">CBS2887</strain>
    </source>
</reference>
<evidence type="ECO:0000313" key="2">
    <source>
        <dbReference type="Proteomes" id="UP000774326"/>
    </source>
</evidence>
<proteinExistence type="predicted"/>